<feature type="compositionally biased region" description="Low complexity" evidence="1">
    <location>
        <begin position="28"/>
        <end position="38"/>
    </location>
</feature>
<gene>
    <name evidence="3" type="primary">LOC104779281</name>
</gene>
<organism evidence="2 3">
    <name type="scientific">Camelina sativa</name>
    <name type="common">False flax</name>
    <name type="synonym">Myagrum sativum</name>
    <dbReference type="NCBI Taxonomy" id="90675"/>
    <lineage>
        <taxon>Eukaryota</taxon>
        <taxon>Viridiplantae</taxon>
        <taxon>Streptophyta</taxon>
        <taxon>Embryophyta</taxon>
        <taxon>Tracheophyta</taxon>
        <taxon>Spermatophyta</taxon>
        <taxon>Magnoliopsida</taxon>
        <taxon>eudicotyledons</taxon>
        <taxon>Gunneridae</taxon>
        <taxon>Pentapetalae</taxon>
        <taxon>rosids</taxon>
        <taxon>malvids</taxon>
        <taxon>Brassicales</taxon>
        <taxon>Brassicaceae</taxon>
        <taxon>Camelineae</taxon>
        <taxon>Camelina</taxon>
    </lineage>
</organism>
<accession>A0ABM0YJH8</accession>
<sequence>MDPQVVDDKKSQEPNLKRHKREEKCEEISSSSDSTCSFDSEDERLVNEEHKRNGDYDFDTTKQRNLVIRYPVNVEDNDVADEPETDGDLVHRLSKMALEKLNADNLINLEFVKAVKANWHYGGERTLYITFEAKDANSLTADPICFQATVSNLPWNVTVYRLPCQP</sequence>
<evidence type="ECO:0000256" key="1">
    <source>
        <dbReference type="SAM" id="MobiDB-lite"/>
    </source>
</evidence>
<dbReference type="PANTHER" id="PTHR31228">
    <property type="entry name" value="CYSTATIN/MONELLIN SUPERFAMILY PROTEIN"/>
    <property type="match status" value="1"/>
</dbReference>
<feature type="compositionally biased region" description="Basic and acidic residues" evidence="1">
    <location>
        <begin position="1"/>
        <end position="27"/>
    </location>
</feature>
<evidence type="ECO:0000313" key="2">
    <source>
        <dbReference type="Proteomes" id="UP000694864"/>
    </source>
</evidence>
<dbReference type="PANTHER" id="PTHR31228:SF22">
    <property type="entry name" value="CYSTATIN_MONELLIN SUPERFAMILY PROTEIN"/>
    <property type="match status" value="1"/>
</dbReference>
<dbReference type="Proteomes" id="UP000694864">
    <property type="component" value="Chromosome 3"/>
</dbReference>
<reference evidence="3" key="2">
    <citation type="submission" date="2025-08" db="UniProtKB">
        <authorList>
            <consortium name="RefSeq"/>
        </authorList>
    </citation>
    <scope>IDENTIFICATION</scope>
    <source>
        <tissue evidence="3">Leaf</tissue>
    </source>
</reference>
<proteinExistence type="predicted"/>
<name>A0ABM0YJH8_CAMSA</name>
<dbReference type="InterPro" id="IPR006525">
    <property type="entry name" value="Cystatin-related_pln"/>
</dbReference>
<keyword evidence="2" id="KW-1185">Reference proteome</keyword>
<evidence type="ECO:0000313" key="3">
    <source>
        <dbReference type="RefSeq" id="XP_010501943.1"/>
    </source>
</evidence>
<feature type="region of interest" description="Disordered" evidence="1">
    <location>
        <begin position="1"/>
        <end position="50"/>
    </location>
</feature>
<dbReference type="Gene3D" id="3.10.450.10">
    <property type="match status" value="1"/>
</dbReference>
<reference evidence="2" key="1">
    <citation type="journal article" date="2014" name="Nat. Commun.">
        <title>The emerging biofuel crop Camelina sativa retains a highly undifferentiated hexaploid genome structure.</title>
        <authorList>
            <person name="Kagale S."/>
            <person name="Koh C."/>
            <person name="Nixon J."/>
            <person name="Bollina V."/>
            <person name="Clarke W.E."/>
            <person name="Tuteja R."/>
            <person name="Spillane C."/>
            <person name="Robinson S.J."/>
            <person name="Links M.G."/>
            <person name="Clarke C."/>
            <person name="Higgins E.E."/>
            <person name="Huebert T."/>
            <person name="Sharpe A.G."/>
            <person name="Parkin I.A."/>
        </authorList>
    </citation>
    <scope>NUCLEOTIDE SEQUENCE [LARGE SCALE GENOMIC DNA]</scope>
    <source>
        <strain evidence="2">cv. DH55</strain>
    </source>
</reference>
<dbReference type="GeneID" id="104779281"/>
<dbReference type="NCBIfam" id="TIGR01638">
    <property type="entry name" value="Atha_cystat_rel"/>
    <property type="match status" value="1"/>
</dbReference>
<dbReference type="RefSeq" id="XP_010501943.1">
    <property type="nucleotide sequence ID" value="XM_010503641.1"/>
</dbReference>
<protein>
    <submittedName>
        <fullName evidence="3">Uncharacterized protein LOC104779281</fullName>
    </submittedName>
</protein>